<dbReference type="GO" id="GO:0006508">
    <property type="term" value="P:proteolysis"/>
    <property type="evidence" value="ECO:0007669"/>
    <property type="project" value="UniProtKB-KW"/>
</dbReference>
<evidence type="ECO:0000256" key="5">
    <source>
        <dbReference type="ARBA" id="ARBA00022989"/>
    </source>
</evidence>
<gene>
    <name evidence="9" type="ORF">CH357_00180</name>
</gene>
<dbReference type="PANTHER" id="PTHR43731:SF14">
    <property type="entry name" value="PRESENILIN-ASSOCIATED RHOMBOID-LIKE PROTEIN, MITOCHONDRIAL"/>
    <property type="match status" value="1"/>
</dbReference>
<comment type="similarity">
    <text evidence="2">Belongs to the peptidase S54 family.</text>
</comment>
<keyword evidence="10" id="KW-1185">Reference proteome</keyword>
<evidence type="ECO:0000256" key="1">
    <source>
        <dbReference type="ARBA" id="ARBA00004141"/>
    </source>
</evidence>
<keyword evidence="5 7" id="KW-1133">Transmembrane helix</keyword>
<dbReference type="InterPro" id="IPR022764">
    <property type="entry name" value="Peptidase_S54_rhomboid_dom"/>
</dbReference>
<reference evidence="9 10" key="1">
    <citation type="submission" date="2017-07" db="EMBL/GenBank/DDBJ databases">
        <title>Leptospira spp. isolated from tropical soils.</title>
        <authorList>
            <person name="Thibeaux R."/>
            <person name="Iraola G."/>
            <person name="Ferres I."/>
            <person name="Bierque E."/>
            <person name="Girault D."/>
            <person name="Soupe-Gilbert M.-E."/>
            <person name="Picardeau M."/>
            <person name="Goarant C."/>
        </authorList>
    </citation>
    <scope>NUCLEOTIDE SEQUENCE [LARGE SCALE GENOMIC DNA]</scope>
    <source>
        <strain evidence="9 10">MCA1-C-A1</strain>
    </source>
</reference>
<dbReference type="Proteomes" id="UP000232196">
    <property type="component" value="Unassembled WGS sequence"/>
</dbReference>
<evidence type="ECO:0000256" key="3">
    <source>
        <dbReference type="ARBA" id="ARBA00022692"/>
    </source>
</evidence>
<dbReference type="GO" id="GO:0004252">
    <property type="term" value="F:serine-type endopeptidase activity"/>
    <property type="evidence" value="ECO:0007669"/>
    <property type="project" value="InterPro"/>
</dbReference>
<feature type="transmembrane region" description="Helical" evidence="7">
    <location>
        <begin position="144"/>
        <end position="164"/>
    </location>
</feature>
<comment type="caution">
    <text evidence="9">The sequence shown here is derived from an EMBL/GenBank/DDBJ whole genome shotgun (WGS) entry which is preliminary data.</text>
</comment>
<name>A0A2M9XH67_9LEPT</name>
<dbReference type="PANTHER" id="PTHR43731">
    <property type="entry name" value="RHOMBOID PROTEASE"/>
    <property type="match status" value="1"/>
</dbReference>
<dbReference type="GO" id="GO:0016020">
    <property type="term" value="C:membrane"/>
    <property type="evidence" value="ECO:0007669"/>
    <property type="project" value="UniProtKB-SubCell"/>
</dbReference>
<keyword evidence="6 7" id="KW-0472">Membrane</keyword>
<dbReference type="EMBL" id="NPDN01000001">
    <property type="protein sequence ID" value="PJZ27027.1"/>
    <property type="molecule type" value="Genomic_DNA"/>
</dbReference>
<keyword evidence="3 7" id="KW-0812">Transmembrane</keyword>
<feature type="transmembrane region" description="Helical" evidence="7">
    <location>
        <begin position="12"/>
        <end position="30"/>
    </location>
</feature>
<dbReference type="RefSeq" id="WP_100704779.1">
    <property type="nucleotide sequence ID" value="NZ_NPDL01000004.1"/>
</dbReference>
<keyword evidence="4" id="KW-0378">Hydrolase</keyword>
<feature type="transmembrane region" description="Helical" evidence="7">
    <location>
        <begin position="114"/>
        <end position="132"/>
    </location>
</feature>
<dbReference type="InterPro" id="IPR050925">
    <property type="entry name" value="Rhomboid_protease_S54"/>
</dbReference>
<dbReference type="OrthoDB" id="325239at2"/>
<dbReference type="AlphaFoldDB" id="A0A2M9XH67"/>
<sequence>MKAFVFEFPLTAFFVALISISQIFLTIFVPEEIINTFFISRPGEFYPWKWIGMVFLHADFTHLFWNMIFLFFLGRIVEYKVGQAKWLLFFFMGALVSGGLDSFVRGMILGESQPAIGASGAVSGLSAVAALLSPFSIRVRKRSYPFPVFAVAWLMVYSDITNLFSRDQVAHWAHLGGFISVVFTAYFLNNKIKRELHTGFALNLVFVVLLLILGFFVGAR</sequence>
<evidence type="ECO:0000256" key="6">
    <source>
        <dbReference type="ARBA" id="ARBA00023136"/>
    </source>
</evidence>
<evidence type="ECO:0000256" key="4">
    <source>
        <dbReference type="ARBA" id="ARBA00022801"/>
    </source>
</evidence>
<dbReference type="SUPFAM" id="SSF144091">
    <property type="entry name" value="Rhomboid-like"/>
    <property type="match status" value="1"/>
</dbReference>
<evidence type="ECO:0000256" key="7">
    <source>
        <dbReference type="SAM" id="Phobius"/>
    </source>
</evidence>
<accession>A0A2M9XH67</accession>
<organism evidence="9 10">
    <name type="scientific">Leptospira hartskeerlii</name>
    <dbReference type="NCBI Taxonomy" id="2023177"/>
    <lineage>
        <taxon>Bacteria</taxon>
        <taxon>Pseudomonadati</taxon>
        <taxon>Spirochaetota</taxon>
        <taxon>Spirochaetia</taxon>
        <taxon>Leptospirales</taxon>
        <taxon>Leptospiraceae</taxon>
        <taxon>Leptospira</taxon>
    </lineage>
</organism>
<comment type="subcellular location">
    <subcellularLocation>
        <location evidence="1">Membrane</location>
        <topology evidence="1">Multi-pass membrane protein</topology>
    </subcellularLocation>
</comment>
<evidence type="ECO:0000256" key="2">
    <source>
        <dbReference type="ARBA" id="ARBA00009045"/>
    </source>
</evidence>
<feature type="transmembrane region" description="Helical" evidence="7">
    <location>
        <begin position="200"/>
        <end position="219"/>
    </location>
</feature>
<feature type="transmembrane region" description="Helical" evidence="7">
    <location>
        <begin position="170"/>
        <end position="188"/>
    </location>
</feature>
<protein>
    <submittedName>
        <fullName evidence="9">Rhomboid family intramembrane serine protease</fullName>
    </submittedName>
</protein>
<dbReference type="InterPro" id="IPR035952">
    <property type="entry name" value="Rhomboid-like_sf"/>
</dbReference>
<keyword evidence="9" id="KW-0645">Protease</keyword>
<evidence type="ECO:0000259" key="8">
    <source>
        <dbReference type="Pfam" id="PF01694"/>
    </source>
</evidence>
<feature type="domain" description="Peptidase S54 rhomboid" evidence="8">
    <location>
        <begin position="47"/>
        <end position="188"/>
    </location>
</feature>
<dbReference type="Pfam" id="PF01694">
    <property type="entry name" value="Rhomboid"/>
    <property type="match status" value="1"/>
</dbReference>
<feature type="transmembrane region" description="Helical" evidence="7">
    <location>
        <begin position="50"/>
        <end position="74"/>
    </location>
</feature>
<evidence type="ECO:0000313" key="9">
    <source>
        <dbReference type="EMBL" id="PJZ27027.1"/>
    </source>
</evidence>
<evidence type="ECO:0000313" key="10">
    <source>
        <dbReference type="Proteomes" id="UP000232196"/>
    </source>
</evidence>
<feature type="transmembrane region" description="Helical" evidence="7">
    <location>
        <begin position="86"/>
        <end position="108"/>
    </location>
</feature>
<dbReference type="Gene3D" id="1.20.1540.10">
    <property type="entry name" value="Rhomboid-like"/>
    <property type="match status" value="1"/>
</dbReference>
<proteinExistence type="inferred from homology"/>